<feature type="transmembrane region" description="Helical" evidence="1">
    <location>
        <begin position="49"/>
        <end position="69"/>
    </location>
</feature>
<accession>A0A075GTU8</accession>
<evidence type="ECO:0000313" key="2">
    <source>
        <dbReference type="EMBL" id="AIF07164.1"/>
    </source>
</evidence>
<dbReference type="EMBL" id="KF900793">
    <property type="protein sequence ID" value="AIF07164.1"/>
    <property type="molecule type" value="Genomic_DNA"/>
</dbReference>
<reference evidence="2" key="1">
    <citation type="journal article" date="2014" name="Genome Biol. Evol.">
        <title>Pangenome evidence for extensive interdomain horizontal transfer affecting lineage core and shell genes in uncultured planktonic thaumarchaeota and euryarchaeota.</title>
        <authorList>
            <person name="Deschamps P."/>
            <person name="Zivanovic Y."/>
            <person name="Moreira D."/>
            <person name="Rodriguez-Valera F."/>
            <person name="Lopez-Garcia P."/>
        </authorList>
    </citation>
    <scope>NUCLEOTIDE SEQUENCE</scope>
</reference>
<evidence type="ECO:0000256" key="1">
    <source>
        <dbReference type="SAM" id="Phobius"/>
    </source>
</evidence>
<organism evidence="2">
    <name type="scientific">uncultured marine thaumarchaeote KM3_200_B02</name>
    <dbReference type="NCBI Taxonomy" id="1456093"/>
    <lineage>
        <taxon>Archaea</taxon>
        <taxon>Nitrososphaerota</taxon>
        <taxon>environmental samples</taxon>
    </lineage>
</organism>
<name>A0A075GTU8_9ARCH</name>
<keyword evidence="1" id="KW-1133">Transmembrane helix</keyword>
<keyword evidence="1" id="KW-0472">Membrane</keyword>
<proteinExistence type="predicted"/>
<keyword evidence="1" id="KW-0812">Transmembrane</keyword>
<sequence length="126" mass="14181">MNLGTTCNVNVDVIFSLLENYIRNGLDNWKKSKPVGICNLSFDSILFQFLLNLFTIFGCLVLGNIVMCYQPNLVRLLSSCGNYYPVYLKADGGYMDAEVYNVLHNGIYSIHTMAIIFNNFGSVMIV</sequence>
<dbReference type="AlphaFoldDB" id="A0A075GTU8"/>
<protein>
    <submittedName>
        <fullName evidence="2">Uncharacterized protein</fullName>
    </submittedName>
</protein>